<dbReference type="Proteomes" id="UP000051655">
    <property type="component" value="Unassembled WGS sequence"/>
</dbReference>
<protein>
    <recommendedName>
        <fullName evidence="2">RNA-binding S4 domain-containing protein</fullName>
    </recommendedName>
</protein>
<reference evidence="3 4" key="1">
    <citation type="journal article" date="2015" name="Genome Announc.">
        <title>Expanding the biotechnology potential of lactobacilli through comparative genomics of 213 strains and associated genera.</title>
        <authorList>
            <person name="Sun Z."/>
            <person name="Harris H.M."/>
            <person name="McCann A."/>
            <person name="Guo C."/>
            <person name="Argimon S."/>
            <person name="Zhang W."/>
            <person name="Yang X."/>
            <person name="Jeffery I.B."/>
            <person name="Cooney J.C."/>
            <person name="Kagawa T.F."/>
            <person name="Liu W."/>
            <person name="Song Y."/>
            <person name="Salvetti E."/>
            <person name="Wrobel A."/>
            <person name="Rasinkangas P."/>
            <person name="Parkhill J."/>
            <person name="Rea M.C."/>
            <person name="O'Sullivan O."/>
            <person name="Ritari J."/>
            <person name="Douillard F.P."/>
            <person name="Paul Ross R."/>
            <person name="Yang R."/>
            <person name="Briner A.E."/>
            <person name="Felis G.E."/>
            <person name="de Vos W.M."/>
            <person name="Barrangou R."/>
            <person name="Klaenhammer T.R."/>
            <person name="Caufield P.W."/>
            <person name="Cui Y."/>
            <person name="Zhang H."/>
            <person name="O'Toole P.W."/>
        </authorList>
    </citation>
    <scope>NUCLEOTIDE SEQUENCE [LARGE SCALE GENOMIC DNA]</scope>
    <source>
        <strain evidence="3 4">DSM 20593</strain>
    </source>
</reference>
<dbReference type="RefSeq" id="WP_057753557.1">
    <property type="nucleotide sequence ID" value="NZ_JQBP01000001.1"/>
</dbReference>
<dbReference type="STRING" id="1616.IV73_GL000212"/>
<sequence>MESDTIKQHFRPEEAQFVDQAQGLVNQVVNEYRPVLSNFLNPRQRYILQTLVNRQADIKVTFHGGFDQAENQRALIYPDYYAVQLDDFQVTLLEIKYAEQFETLRHSSILGALIHAGLKRESFGDLIHADQRWQLAISKPLVAFLQLELTRIGHVKIQFEVIPLAKQLPNSLDGELKDLLISALRLDILVANGYNIPRSQAKELIERGQVRVNWVTREQPDLQVGINDLISVRRHGRLIIDAVNGQTKKDKWRLSLRIIRK</sequence>
<dbReference type="PATRIC" id="fig|1616.3.peg.217"/>
<proteinExistence type="predicted"/>
<dbReference type="Gene3D" id="3.10.290.10">
    <property type="entry name" value="RNA-binding S4 domain"/>
    <property type="match status" value="1"/>
</dbReference>
<evidence type="ECO:0000256" key="1">
    <source>
        <dbReference type="PROSITE-ProRule" id="PRU00182"/>
    </source>
</evidence>
<dbReference type="InterPro" id="IPR012677">
    <property type="entry name" value="Nucleotide-bd_a/b_plait_sf"/>
</dbReference>
<dbReference type="Gene3D" id="3.30.70.330">
    <property type="match status" value="1"/>
</dbReference>
<dbReference type="InterPro" id="IPR048443">
    <property type="entry name" value="RqcP2_N"/>
</dbReference>
<dbReference type="SMART" id="SM00363">
    <property type="entry name" value="S4"/>
    <property type="match status" value="1"/>
</dbReference>
<name>A0A0R2JK97_9LACO</name>
<dbReference type="Pfam" id="PF17774">
    <property type="entry name" value="YlmH_RBD"/>
    <property type="match status" value="1"/>
</dbReference>
<dbReference type="Pfam" id="PF01479">
    <property type="entry name" value="S4"/>
    <property type="match status" value="1"/>
</dbReference>
<dbReference type="SUPFAM" id="SSF55174">
    <property type="entry name" value="Alpha-L RNA-binding motif"/>
    <property type="match status" value="1"/>
</dbReference>
<evidence type="ECO:0000313" key="4">
    <source>
        <dbReference type="Proteomes" id="UP000051655"/>
    </source>
</evidence>
<dbReference type="InterPro" id="IPR040591">
    <property type="entry name" value="RqcP2_RBD"/>
</dbReference>
<dbReference type="AlphaFoldDB" id="A0A0R2JK97"/>
<dbReference type="GO" id="GO:0003723">
    <property type="term" value="F:RNA binding"/>
    <property type="evidence" value="ECO:0007669"/>
    <property type="project" value="UniProtKB-KW"/>
</dbReference>
<dbReference type="CDD" id="cd00165">
    <property type="entry name" value="S4"/>
    <property type="match status" value="1"/>
</dbReference>
<dbReference type="InterPro" id="IPR036986">
    <property type="entry name" value="S4_RNA-bd_sf"/>
</dbReference>
<dbReference type="InterPro" id="IPR002942">
    <property type="entry name" value="S4_RNA-bd"/>
</dbReference>
<keyword evidence="4" id="KW-1185">Reference proteome</keyword>
<feature type="domain" description="RNA-binding S4" evidence="2">
    <location>
        <begin position="184"/>
        <end position="244"/>
    </location>
</feature>
<dbReference type="PROSITE" id="PS50889">
    <property type="entry name" value="S4"/>
    <property type="match status" value="1"/>
</dbReference>
<dbReference type="Pfam" id="PF21278">
    <property type="entry name" value="YlmH_1st"/>
    <property type="match status" value="1"/>
</dbReference>
<dbReference type="OrthoDB" id="9812787at2"/>
<comment type="caution">
    <text evidence="3">The sequence shown here is derived from an EMBL/GenBank/DDBJ whole genome shotgun (WGS) entry which is preliminary data.</text>
</comment>
<keyword evidence="1" id="KW-0694">RNA-binding</keyword>
<dbReference type="EMBL" id="JQBP01000001">
    <property type="protein sequence ID" value="KRN75717.1"/>
    <property type="molecule type" value="Genomic_DNA"/>
</dbReference>
<dbReference type="Gene3D" id="3.30.1370.160">
    <property type="match status" value="1"/>
</dbReference>
<evidence type="ECO:0000259" key="2">
    <source>
        <dbReference type="SMART" id="SM00363"/>
    </source>
</evidence>
<evidence type="ECO:0000313" key="3">
    <source>
        <dbReference type="EMBL" id="KRN75717.1"/>
    </source>
</evidence>
<gene>
    <name evidence="3" type="ORF">IV73_GL000212</name>
</gene>
<accession>A0A0R2JK97</accession>
<organism evidence="3 4">
    <name type="scientific">Weissella kandleri</name>
    <dbReference type="NCBI Taxonomy" id="1616"/>
    <lineage>
        <taxon>Bacteria</taxon>
        <taxon>Bacillati</taxon>
        <taxon>Bacillota</taxon>
        <taxon>Bacilli</taxon>
        <taxon>Lactobacillales</taxon>
        <taxon>Lactobacillaceae</taxon>
        <taxon>Weissella</taxon>
    </lineage>
</organism>